<organism evidence="1">
    <name type="scientific">Anguilla anguilla</name>
    <name type="common">European freshwater eel</name>
    <name type="synonym">Muraena anguilla</name>
    <dbReference type="NCBI Taxonomy" id="7936"/>
    <lineage>
        <taxon>Eukaryota</taxon>
        <taxon>Metazoa</taxon>
        <taxon>Chordata</taxon>
        <taxon>Craniata</taxon>
        <taxon>Vertebrata</taxon>
        <taxon>Euteleostomi</taxon>
        <taxon>Actinopterygii</taxon>
        <taxon>Neopterygii</taxon>
        <taxon>Teleostei</taxon>
        <taxon>Anguilliformes</taxon>
        <taxon>Anguillidae</taxon>
        <taxon>Anguilla</taxon>
    </lineage>
</organism>
<reference evidence="1" key="1">
    <citation type="submission" date="2014-11" db="EMBL/GenBank/DDBJ databases">
        <authorList>
            <person name="Amaro Gonzalez C."/>
        </authorList>
    </citation>
    <scope>NUCLEOTIDE SEQUENCE</scope>
</reference>
<name>A0A0E9RFS5_ANGAN</name>
<reference evidence="1" key="2">
    <citation type="journal article" date="2015" name="Fish Shellfish Immunol.">
        <title>Early steps in the European eel (Anguilla anguilla)-Vibrio vulnificus interaction in the gills: Role of the RtxA13 toxin.</title>
        <authorList>
            <person name="Callol A."/>
            <person name="Pajuelo D."/>
            <person name="Ebbesson L."/>
            <person name="Teles M."/>
            <person name="MacKenzie S."/>
            <person name="Amaro C."/>
        </authorList>
    </citation>
    <scope>NUCLEOTIDE SEQUENCE</scope>
</reference>
<sequence length="18" mass="2080">MEAVSDININHCWLGKLH</sequence>
<evidence type="ECO:0000313" key="1">
    <source>
        <dbReference type="EMBL" id="JAH27203.1"/>
    </source>
</evidence>
<protein>
    <submittedName>
        <fullName evidence="1">Uncharacterized protein</fullName>
    </submittedName>
</protein>
<proteinExistence type="predicted"/>
<accession>A0A0E9RFS5</accession>
<dbReference type="AlphaFoldDB" id="A0A0E9RFS5"/>
<dbReference type="EMBL" id="GBXM01081374">
    <property type="protein sequence ID" value="JAH27203.1"/>
    <property type="molecule type" value="Transcribed_RNA"/>
</dbReference>